<proteinExistence type="predicted"/>
<dbReference type="InterPro" id="IPR018649">
    <property type="entry name" value="SHOCT"/>
</dbReference>
<keyword evidence="2" id="KW-1003">Cell membrane</keyword>
<keyword evidence="5 6" id="KW-0472">Membrane</keyword>
<evidence type="ECO:0000256" key="6">
    <source>
        <dbReference type="SAM" id="Phobius"/>
    </source>
</evidence>
<dbReference type="OrthoDB" id="7596142at2"/>
<dbReference type="GO" id="GO:0005886">
    <property type="term" value="C:plasma membrane"/>
    <property type="evidence" value="ECO:0007669"/>
    <property type="project" value="UniProtKB-SubCell"/>
</dbReference>
<keyword evidence="3 6" id="KW-0812">Transmembrane</keyword>
<dbReference type="KEGG" id="fri:FraEuI1c_5986"/>
<keyword evidence="10" id="KW-1185">Reference proteome</keyword>
<organism evidence="9 10">
    <name type="scientific">Pseudofrankia inefficax (strain DSM 45817 / CECT 9037 / DDB 130130 / EuI1c)</name>
    <name type="common">Frankia inefficax</name>
    <dbReference type="NCBI Taxonomy" id="298654"/>
    <lineage>
        <taxon>Bacteria</taxon>
        <taxon>Bacillati</taxon>
        <taxon>Actinomycetota</taxon>
        <taxon>Actinomycetes</taxon>
        <taxon>Frankiales</taxon>
        <taxon>Frankiaceae</taxon>
        <taxon>Pseudofrankia</taxon>
    </lineage>
</organism>
<evidence type="ECO:0000256" key="5">
    <source>
        <dbReference type="ARBA" id="ARBA00023136"/>
    </source>
</evidence>
<dbReference type="EMBL" id="CP002299">
    <property type="protein sequence ID" value="ADP83970.1"/>
    <property type="molecule type" value="Genomic_DNA"/>
</dbReference>
<feature type="domain" description="Cardiolipin synthase N-terminal" evidence="8">
    <location>
        <begin position="29"/>
        <end position="72"/>
    </location>
</feature>
<evidence type="ECO:0000256" key="4">
    <source>
        <dbReference type="ARBA" id="ARBA00022989"/>
    </source>
</evidence>
<dbReference type="Pfam" id="PF13396">
    <property type="entry name" value="PLDc_N"/>
    <property type="match status" value="1"/>
</dbReference>
<dbReference type="InterPro" id="IPR027379">
    <property type="entry name" value="CLS_N"/>
</dbReference>
<feature type="transmembrane region" description="Helical" evidence="6">
    <location>
        <begin position="53"/>
        <end position="72"/>
    </location>
</feature>
<evidence type="ECO:0000256" key="2">
    <source>
        <dbReference type="ARBA" id="ARBA00022475"/>
    </source>
</evidence>
<evidence type="ECO:0000256" key="1">
    <source>
        <dbReference type="ARBA" id="ARBA00004651"/>
    </source>
</evidence>
<dbReference type="InParanoid" id="E3IZQ2"/>
<name>E3IZQ2_PSEI1</name>
<dbReference type="STRING" id="298654.FraEuI1c_5986"/>
<dbReference type="eggNOG" id="ENOG5033ZNP">
    <property type="taxonomic scope" value="Bacteria"/>
</dbReference>
<feature type="domain" description="SHOCT" evidence="7">
    <location>
        <begin position="110"/>
        <end position="135"/>
    </location>
</feature>
<dbReference type="HOGENOM" id="CLU_126480_0_0_11"/>
<accession>E3IZQ2</accession>
<dbReference type="RefSeq" id="WP_013427088.1">
    <property type="nucleotide sequence ID" value="NC_014666.1"/>
</dbReference>
<evidence type="ECO:0000259" key="7">
    <source>
        <dbReference type="Pfam" id="PF09851"/>
    </source>
</evidence>
<evidence type="ECO:0000313" key="9">
    <source>
        <dbReference type="EMBL" id="ADP83970.1"/>
    </source>
</evidence>
<dbReference type="Pfam" id="PF09851">
    <property type="entry name" value="SHOCT"/>
    <property type="match status" value="1"/>
</dbReference>
<evidence type="ECO:0000259" key="8">
    <source>
        <dbReference type="Pfam" id="PF13396"/>
    </source>
</evidence>
<dbReference type="Proteomes" id="UP000002484">
    <property type="component" value="Chromosome"/>
</dbReference>
<dbReference type="AlphaFoldDB" id="E3IZQ2"/>
<evidence type="ECO:0000313" key="10">
    <source>
        <dbReference type="Proteomes" id="UP000002484"/>
    </source>
</evidence>
<protein>
    <submittedName>
        <fullName evidence="9">Integral membrane protein</fullName>
    </submittedName>
</protein>
<keyword evidence="4 6" id="KW-1133">Transmembrane helix</keyword>
<gene>
    <name evidence="9" type="ordered locus">FraEuI1c_5986</name>
</gene>
<feature type="transmembrane region" description="Helical" evidence="6">
    <location>
        <begin position="20"/>
        <end position="41"/>
    </location>
</feature>
<evidence type="ECO:0000256" key="3">
    <source>
        <dbReference type="ARBA" id="ARBA00022692"/>
    </source>
</evidence>
<comment type="subcellular location">
    <subcellularLocation>
        <location evidence="1">Cell membrane</location>
        <topology evidence="1">Multi-pass membrane protein</topology>
    </subcellularLocation>
</comment>
<sequence>MVATQDLAYDYPVLGAFWTMLWIFLWAIWLVLVIRVVVDIFRDRESSGWAKAGWLAFVLILPFFGILAYVIVKGQAMADRDSRRVEDQRSTLNAYIRDVAGGSNKDVDDLTRLSRLRASGDITDAEFQRAKEKILH</sequence>
<reference evidence="9 10" key="1">
    <citation type="submission" date="2010-10" db="EMBL/GenBank/DDBJ databases">
        <title>Complete sequence of Frankia sp. EuI1c.</title>
        <authorList>
            <consortium name="US DOE Joint Genome Institute"/>
            <person name="Lucas S."/>
            <person name="Copeland A."/>
            <person name="Lapidus A."/>
            <person name="Cheng J.-F."/>
            <person name="Bruce D."/>
            <person name="Goodwin L."/>
            <person name="Pitluck S."/>
            <person name="Chertkov O."/>
            <person name="Detter J.C."/>
            <person name="Han C."/>
            <person name="Tapia R."/>
            <person name="Land M."/>
            <person name="Hauser L."/>
            <person name="Jeffries C."/>
            <person name="Kyrpides N."/>
            <person name="Ivanova N."/>
            <person name="Mikhailova N."/>
            <person name="Beauchemin N."/>
            <person name="Sen A."/>
            <person name="Sur S.A."/>
            <person name="Gtari M."/>
            <person name="Wall L."/>
            <person name="Tisa L."/>
            <person name="Woyke T."/>
        </authorList>
    </citation>
    <scope>NUCLEOTIDE SEQUENCE [LARGE SCALE GENOMIC DNA]</scope>
    <source>
        <strain evidence="10">DSM 45817 / CECT 9037 / EuI1c</strain>
    </source>
</reference>